<sequence length="427" mass="48218">MHKTKKRILLIGGGFAGLNFARQLYRSRDYEVTLVDKNNYNYFTPLLYQVATSFLEPASISYPFRKLLRKKSVKFRMGAVVKADPVQHTVTLNDGAVLAYDYLVFAAGTKTNFFENESARRHAFPLKGIDDALFMRNELIRGLERASIETNPVLRKRMLTTVIAGGGPTGVEMAGMLAELRKFMLRKDYPEIDPQETAIYIVDASPNLLAPMSDKSHERAYRTLEKLGIIIKLNTRVLKFEYGQVHLSTGEVIGAHSLIWATGVTAEVFDGVAPQALGRGNRMITDAVGRVQGYEDVFAIGDISIQLTDKAFPNGHPQLAQPAIQQGKTLGRNFKRLARGKPMQPFKYFDRGEMAIIGRRTAMADLFKHRLHVGGILGLFSWLFIHIASLVNYNNMIRTFYSWLVAYSTRDQVLRMIFRSESQDHRS</sequence>
<evidence type="ECO:0000256" key="6">
    <source>
        <dbReference type="SAM" id="Phobius"/>
    </source>
</evidence>
<dbReference type="GO" id="GO:0019646">
    <property type="term" value="P:aerobic electron transport chain"/>
    <property type="evidence" value="ECO:0007669"/>
    <property type="project" value="TreeGrafter"/>
</dbReference>
<dbReference type="PRINTS" id="PR00368">
    <property type="entry name" value="FADPNR"/>
</dbReference>
<comment type="caution">
    <text evidence="8">The sequence shown here is derived from an EMBL/GenBank/DDBJ whole genome shotgun (WGS) entry which is preliminary data.</text>
</comment>
<feature type="transmembrane region" description="Helical" evidence="6">
    <location>
        <begin position="373"/>
        <end position="393"/>
    </location>
</feature>
<dbReference type="PANTHER" id="PTHR42913">
    <property type="entry name" value="APOPTOSIS-INDUCING FACTOR 1"/>
    <property type="match status" value="1"/>
</dbReference>
<keyword evidence="3" id="KW-0285">Flavoprotein</keyword>
<dbReference type="Proteomes" id="UP000244450">
    <property type="component" value="Unassembled WGS sequence"/>
</dbReference>
<name>A0A2T7BPZ8_9BACT</name>
<dbReference type="InterPro" id="IPR036188">
    <property type="entry name" value="FAD/NAD-bd_sf"/>
</dbReference>
<keyword evidence="4" id="KW-0274">FAD</keyword>
<dbReference type="Gene3D" id="3.50.50.100">
    <property type="match status" value="1"/>
</dbReference>
<evidence type="ECO:0000256" key="5">
    <source>
        <dbReference type="ARBA" id="ARBA00023002"/>
    </source>
</evidence>
<protein>
    <submittedName>
        <fullName evidence="8">FAD-dependent oxidoreductase</fullName>
    </submittedName>
</protein>
<evidence type="ECO:0000256" key="2">
    <source>
        <dbReference type="ARBA" id="ARBA00005272"/>
    </source>
</evidence>
<dbReference type="EMBL" id="QCYK01000001">
    <property type="protein sequence ID" value="PUZ29720.1"/>
    <property type="molecule type" value="Genomic_DNA"/>
</dbReference>
<dbReference type="SUPFAM" id="SSF51905">
    <property type="entry name" value="FAD/NAD(P)-binding domain"/>
    <property type="match status" value="2"/>
</dbReference>
<dbReference type="RefSeq" id="WP_108686358.1">
    <property type="nucleotide sequence ID" value="NZ_QCYK01000001.1"/>
</dbReference>
<evidence type="ECO:0000313" key="8">
    <source>
        <dbReference type="EMBL" id="PUZ29720.1"/>
    </source>
</evidence>
<proteinExistence type="inferred from homology"/>
<keyword evidence="6" id="KW-0812">Transmembrane</keyword>
<gene>
    <name evidence="8" type="ORF">DCC81_09850</name>
</gene>
<evidence type="ECO:0000256" key="4">
    <source>
        <dbReference type="ARBA" id="ARBA00022827"/>
    </source>
</evidence>
<evidence type="ECO:0000256" key="3">
    <source>
        <dbReference type="ARBA" id="ARBA00022630"/>
    </source>
</evidence>
<evidence type="ECO:0000313" key="9">
    <source>
        <dbReference type="Proteomes" id="UP000244450"/>
    </source>
</evidence>
<evidence type="ECO:0000259" key="7">
    <source>
        <dbReference type="Pfam" id="PF07992"/>
    </source>
</evidence>
<keyword evidence="6" id="KW-0472">Membrane</keyword>
<reference evidence="8 9" key="1">
    <citation type="submission" date="2018-04" db="EMBL/GenBank/DDBJ databases">
        <title>Chitinophaga fuyangensis sp. nov., isolated from soil in a chemical factory.</title>
        <authorList>
            <person name="Chen K."/>
        </authorList>
    </citation>
    <scope>NUCLEOTIDE SEQUENCE [LARGE SCALE GENOMIC DNA]</scope>
    <source>
        <strain evidence="8 9">LY-1</strain>
    </source>
</reference>
<dbReference type="Pfam" id="PF07992">
    <property type="entry name" value="Pyr_redox_2"/>
    <property type="match status" value="1"/>
</dbReference>
<dbReference type="AlphaFoldDB" id="A0A2T7BPZ8"/>
<accession>A0A2T7BPZ8</accession>
<organism evidence="8 9">
    <name type="scientific">Chitinophaga parva</name>
    <dbReference type="NCBI Taxonomy" id="2169414"/>
    <lineage>
        <taxon>Bacteria</taxon>
        <taxon>Pseudomonadati</taxon>
        <taxon>Bacteroidota</taxon>
        <taxon>Chitinophagia</taxon>
        <taxon>Chitinophagales</taxon>
        <taxon>Chitinophagaceae</taxon>
        <taxon>Chitinophaga</taxon>
    </lineage>
</organism>
<dbReference type="PANTHER" id="PTHR42913:SF3">
    <property type="entry name" value="64 KDA MITOCHONDRIAL NADH DEHYDROGENASE (EUROFUNG)"/>
    <property type="match status" value="1"/>
</dbReference>
<comment type="cofactor">
    <cofactor evidence="1">
        <name>FAD</name>
        <dbReference type="ChEBI" id="CHEBI:57692"/>
    </cofactor>
</comment>
<keyword evidence="5" id="KW-0560">Oxidoreductase</keyword>
<evidence type="ECO:0000256" key="1">
    <source>
        <dbReference type="ARBA" id="ARBA00001974"/>
    </source>
</evidence>
<keyword evidence="9" id="KW-1185">Reference proteome</keyword>
<dbReference type="InterPro" id="IPR023753">
    <property type="entry name" value="FAD/NAD-binding_dom"/>
</dbReference>
<keyword evidence="6" id="KW-1133">Transmembrane helix</keyword>
<dbReference type="OrthoDB" id="9781621at2"/>
<comment type="similarity">
    <text evidence="2">Belongs to the NADH dehydrogenase family.</text>
</comment>
<dbReference type="InterPro" id="IPR051169">
    <property type="entry name" value="NADH-Q_oxidoreductase"/>
</dbReference>
<feature type="domain" description="FAD/NAD(P)-binding" evidence="7">
    <location>
        <begin position="7"/>
        <end position="327"/>
    </location>
</feature>
<dbReference type="GO" id="GO:0003955">
    <property type="term" value="F:NAD(P)H dehydrogenase (quinone) activity"/>
    <property type="evidence" value="ECO:0007669"/>
    <property type="project" value="TreeGrafter"/>
</dbReference>